<keyword evidence="3 9" id="KW-0489">Methyltransferase</keyword>
<dbReference type="PROSITE" id="PS51679">
    <property type="entry name" value="SAM_MT_C5"/>
    <property type="match status" value="1"/>
</dbReference>
<dbReference type="InterPro" id="IPR015940">
    <property type="entry name" value="UBA"/>
</dbReference>
<evidence type="ECO:0000256" key="4">
    <source>
        <dbReference type="ARBA" id="ARBA00022679"/>
    </source>
</evidence>
<feature type="compositionally biased region" description="Basic residues" evidence="10">
    <location>
        <begin position="262"/>
        <end position="276"/>
    </location>
</feature>
<dbReference type="AlphaFoldDB" id="A0A803L0L9"/>
<organism evidence="13 14">
    <name type="scientific">Chenopodium quinoa</name>
    <name type="common">Quinoa</name>
    <dbReference type="NCBI Taxonomy" id="63459"/>
    <lineage>
        <taxon>Eukaryota</taxon>
        <taxon>Viridiplantae</taxon>
        <taxon>Streptophyta</taxon>
        <taxon>Embryophyta</taxon>
        <taxon>Tracheophyta</taxon>
        <taxon>Spermatophyta</taxon>
        <taxon>Magnoliopsida</taxon>
        <taxon>eudicotyledons</taxon>
        <taxon>Gunneridae</taxon>
        <taxon>Pentapetalae</taxon>
        <taxon>Caryophyllales</taxon>
        <taxon>Chenopodiaceae</taxon>
        <taxon>Chenopodioideae</taxon>
        <taxon>Atripliceae</taxon>
        <taxon>Chenopodium</taxon>
    </lineage>
</organism>
<protein>
    <recommendedName>
        <fullName evidence="2">DNA (cytosine-5-)-methyltransferase</fullName>
        <ecNumber evidence="2">2.1.1.37</ecNumber>
    </recommendedName>
</protein>
<comment type="similarity">
    <text evidence="9">Belongs to the class I-like SAM-binding methyltransferase superfamily. C5-methyltransferase family.</text>
</comment>
<feature type="active site" evidence="9">
    <location>
        <position position="590"/>
    </location>
</feature>
<dbReference type="SUPFAM" id="SSF53335">
    <property type="entry name" value="S-adenosyl-L-methionine-dependent methyltransferases"/>
    <property type="match status" value="2"/>
</dbReference>
<evidence type="ECO:0000313" key="13">
    <source>
        <dbReference type="EnsemblPlants" id="AUR62005407-RA:cds"/>
    </source>
</evidence>
<keyword evidence="14" id="KW-1185">Reference proteome</keyword>
<evidence type="ECO:0000256" key="8">
    <source>
        <dbReference type="ARBA" id="ARBA00023242"/>
    </source>
</evidence>
<feature type="region of interest" description="Disordered" evidence="10">
    <location>
        <begin position="253"/>
        <end position="278"/>
    </location>
</feature>
<keyword evidence="6" id="KW-0677">Repeat</keyword>
<proteinExistence type="inferred from homology"/>
<evidence type="ECO:0000256" key="5">
    <source>
        <dbReference type="ARBA" id="ARBA00022691"/>
    </source>
</evidence>
<accession>A0A803L0L9</accession>
<evidence type="ECO:0000259" key="12">
    <source>
        <dbReference type="PROSITE" id="PS51680"/>
    </source>
</evidence>
<keyword evidence="4 9" id="KW-0808">Transferase</keyword>
<dbReference type="PROSITE" id="PS51680">
    <property type="entry name" value="SAM_MT_DRM"/>
    <property type="match status" value="1"/>
</dbReference>
<keyword evidence="5 9" id="KW-0949">S-adenosyl-L-methionine</keyword>
<dbReference type="EC" id="2.1.1.37" evidence="2"/>
<evidence type="ECO:0000256" key="2">
    <source>
        <dbReference type="ARBA" id="ARBA00011975"/>
    </source>
</evidence>
<dbReference type="GO" id="GO:0005634">
    <property type="term" value="C:nucleus"/>
    <property type="evidence" value="ECO:0007669"/>
    <property type="project" value="UniProtKB-SubCell"/>
</dbReference>
<feature type="domain" description="SAM-dependent MTase DRM-type" evidence="12">
    <location>
        <begin position="304"/>
        <end position="629"/>
    </location>
</feature>
<dbReference type="InterPro" id="IPR050390">
    <property type="entry name" value="C5-Methyltransferase"/>
</dbReference>
<feature type="domain" description="UBA" evidence="11">
    <location>
        <begin position="105"/>
        <end position="146"/>
    </location>
</feature>
<evidence type="ECO:0000259" key="11">
    <source>
        <dbReference type="PROSITE" id="PS50030"/>
    </source>
</evidence>
<dbReference type="InterPro" id="IPR009060">
    <property type="entry name" value="UBA-like_sf"/>
</dbReference>
<sequence length="633" mass="71641">TASTQPVSHPPVACSASAACLLQCKAGNGAGEEFTSINPKIITLIFKIPIIHLQDPDIYSPINYEADLDTDDELELQFLQATLDDKASSLLRTFIDNASSSGSSSYNSKKVDHFVSMGFEEKLVIRAIKENGEDNDEAILNSLLTYPVLEDSLGEDIGSSSKPKSPTHINEDFLDDFSDCDSSCGEAEGKERDADYKNKTISIMVDMGYNLEDVLISVERCGYDASIEELADFICAAEMAKVADATEFPDRSRKLEKPQMDRKRKSVQVIQRPKKKPVPERMMEERNFKQMIGFGLPGYPPVRTSRILPDEALGPPFFFYENVACTPKGVWEQISRFLYDIEPEFVDSIHFSAAARKRGYIHNLPITNRQPLLPIPPKTIHEAIPEAKKWWPSWDKRTKLNCLLTCIGSAQLTERIRKRVESGEPSETDKKFVIEQCKKWNLVWVGKNRVAVLEPEDMEMLLGFPRFYTRGVCRTDRYKTLGNSFQIDTVAYQLSVLKPMYPSGMNVLSLFSGIGGAEIALYRLGIPLKNVVSVEISNVSREILRQWWSETEQEGRLIHVDDVQTIDNEMMDQWIEELNGFDLVIGGSPCNNLAGGNRRTRDGLQGEHSSLFYHYYRILEYVRMSMKRRAAFL</sequence>
<dbReference type="PANTHER" id="PTHR23068:SF56">
    <property type="entry name" value="DNA (CYTOSINE-5)-METHYLTRANSFERASE DRM2-LIKE"/>
    <property type="match status" value="1"/>
</dbReference>
<reference evidence="13" key="2">
    <citation type="submission" date="2021-03" db="UniProtKB">
        <authorList>
            <consortium name="EnsemblPlants"/>
        </authorList>
    </citation>
    <scope>IDENTIFICATION</scope>
</reference>
<dbReference type="Pfam" id="PF00145">
    <property type="entry name" value="DNA_methylase"/>
    <property type="match status" value="1"/>
</dbReference>
<evidence type="ECO:0000313" key="14">
    <source>
        <dbReference type="Proteomes" id="UP000596660"/>
    </source>
</evidence>
<dbReference type="InterPro" id="IPR001525">
    <property type="entry name" value="C5_MeTfrase"/>
</dbReference>
<dbReference type="PROSITE" id="PS50030">
    <property type="entry name" value="UBA"/>
    <property type="match status" value="1"/>
</dbReference>
<dbReference type="OMA" id="YYRILEY"/>
<dbReference type="GO" id="GO:0003677">
    <property type="term" value="F:DNA binding"/>
    <property type="evidence" value="ECO:0007669"/>
    <property type="project" value="UniProtKB-KW"/>
</dbReference>
<evidence type="ECO:0000256" key="1">
    <source>
        <dbReference type="ARBA" id="ARBA00004123"/>
    </source>
</evidence>
<dbReference type="GO" id="GO:0032259">
    <property type="term" value="P:methylation"/>
    <property type="evidence" value="ECO:0007669"/>
    <property type="project" value="UniProtKB-KW"/>
</dbReference>
<dbReference type="SMART" id="SM00165">
    <property type="entry name" value="UBA"/>
    <property type="match status" value="2"/>
</dbReference>
<name>A0A803L0L9_CHEQI</name>
<evidence type="ECO:0000256" key="6">
    <source>
        <dbReference type="ARBA" id="ARBA00022737"/>
    </source>
</evidence>
<evidence type="ECO:0000256" key="10">
    <source>
        <dbReference type="SAM" id="MobiDB-lite"/>
    </source>
</evidence>
<comment type="subcellular location">
    <subcellularLocation>
        <location evidence="1">Nucleus</location>
    </subcellularLocation>
</comment>
<dbReference type="SUPFAM" id="SSF46934">
    <property type="entry name" value="UBA-like"/>
    <property type="match status" value="1"/>
</dbReference>
<dbReference type="Gene3D" id="3.40.50.150">
    <property type="entry name" value="Vaccinia Virus protein VP39"/>
    <property type="match status" value="2"/>
</dbReference>
<dbReference type="Proteomes" id="UP000596660">
    <property type="component" value="Unplaced"/>
</dbReference>
<evidence type="ECO:0000256" key="9">
    <source>
        <dbReference type="PROSITE-ProRule" id="PRU01016"/>
    </source>
</evidence>
<evidence type="ECO:0000256" key="3">
    <source>
        <dbReference type="ARBA" id="ARBA00022603"/>
    </source>
</evidence>
<dbReference type="PANTHER" id="PTHR23068">
    <property type="entry name" value="DNA CYTOSINE-5- -METHYLTRANSFERASE 3-RELATED"/>
    <property type="match status" value="1"/>
</dbReference>
<dbReference type="EnsemblPlants" id="AUR62005407-RA">
    <property type="protein sequence ID" value="AUR62005407-RA:cds"/>
    <property type="gene ID" value="AUR62005407"/>
</dbReference>
<dbReference type="Gramene" id="AUR62005407-RA">
    <property type="protein sequence ID" value="AUR62005407-RA:cds"/>
    <property type="gene ID" value="AUR62005407"/>
</dbReference>
<keyword evidence="7" id="KW-0238">DNA-binding</keyword>
<dbReference type="InterPro" id="IPR029063">
    <property type="entry name" value="SAM-dependent_MTases_sf"/>
</dbReference>
<dbReference type="Gene3D" id="1.10.8.10">
    <property type="entry name" value="DNA helicase RuvA subunit, C-terminal domain"/>
    <property type="match status" value="1"/>
</dbReference>
<dbReference type="InterPro" id="IPR030380">
    <property type="entry name" value="SAM_MeTfrase_DRM"/>
</dbReference>
<reference evidence="13" key="1">
    <citation type="journal article" date="2017" name="Nature">
        <title>The genome of Chenopodium quinoa.</title>
        <authorList>
            <person name="Jarvis D.E."/>
            <person name="Ho Y.S."/>
            <person name="Lightfoot D.J."/>
            <person name="Schmoeckel S.M."/>
            <person name="Li B."/>
            <person name="Borm T.J.A."/>
            <person name="Ohyanagi H."/>
            <person name="Mineta K."/>
            <person name="Michell C.T."/>
            <person name="Saber N."/>
            <person name="Kharbatia N.M."/>
            <person name="Rupper R.R."/>
            <person name="Sharp A.R."/>
            <person name="Dally N."/>
            <person name="Boughton B.A."/>
            <person name="Woo Y.H."/>
            <person name="Gao G."/>
            <person name="Schijlen E.G.W.M."/>
            <person name="Guo X."/>
            <person name="Momin A.A."/>
            <person name="Negrao S."/>
            <person name="Al-Babili S."/>
            <person name="Gehring C."/>
            <person name="Roessner U."/>
            <person name="Jung C."/>
            <person name="Murphy K."/>
            <person name="Arold S.T."/>
            <person name="Gojobori T."/>
            <person name="van der Linden C.G."/>
            <person name="van Loo E.N."/>
            <person name="Jellen E.N."/>
            <person name="Maughan P.J."/>
            <person name="Tester M."/>
        </authorList>
    </citation>
    <scope>NUCLEOTIDE SEQUENCE [LARGE SCALE GENOMIC DNA]</scope>
    <source>
        <strain evidence="13">cv. PI 614886</strain>
    </source>
</reference>
<dbReference type="GO" id="GO:0003886">
    <property type="term" value="F:DNA (cytosine-5-)-methyltransferase activity"/>
    <property type="evidence" value="ECO:0007669"/>
    <property type="project" value="UniProtKB-EC"/>
</dbReference>
<keyword evidence="8" id="KW-0539">Nucleus</keyword>
<evidence type="ECO:0000256" key="7">
    <source>
        <dbReference type="ARBA" id="ARBA00023125"/>
    </source>
</evidence>